<keyword evidence="4" id="KW-0648">Protein biosynthesis</keyword>
<dbReference type="SUPFAM" id="SSF55931">
    <property type="entry name" value="Glutamine synthetase/guanido kinase"/>
    <property type="match status" value="1"/>
</dbReference>
<evidence type="ECO:0000259" key="5">
    <source>
        <dbReference type="Pfam" id="PF02934"/>
    </source>
</evidence>
<evidence type="ECO:0000313" key="6">
    <source>
        <dbReference type="EMBL" id="KKK60475.1"/>
    </source>
</evidence>
<evidence type="ECO:0000256" key="4">
    <source>
        <dbReference type="ARBA" id="ARBA00022917"/>
    </source>
</evidence>
<comment type="caution">
    <text evidence="6">The sequence shown here is derived from an EMBL/GenBank/DDBJ whole genome shotgun (WGS) entry which is preliminary data.</text>
</comment>
<dbReference type="EMBL" id="LAZR01062952">
    <property type="protein sequence ID" value="KKK60475.1"/>
    <property type="molecule type" value="Genomic_DNA"/>
</dbReference>
<dbReference type="PANTHER" id="PTHR11659">
    <property type="entry name" value="GLUTAMYL-TRNA GLN AMIDOTRANSFERASE SUBUNIT B MITOCHONDRIAL AND PROKARYOTIC PET112-RELATED"/>
    <property type="match status" value="1"/>
</dbReference>
<evidence type="ECO:0000256" key="3">
    <source>
        <dbReference type="ARBA" id="ARBA00022840"/>
    </source>
</evidence>
<feature type="domain" description="Aspartyl/Glutamyl-tRNA(Gln) amidotransferase subunit B/E catalytic" evidence="5">
    <location>
        <begin position="3"/>
        <end position="74"/>
    </location>
</feature>
<dbReference type="GO" id="GO:0050567">
    <property type="term" value="F:glutaminyl-tRNA synthase (glutamine-hydrolyzing) activity"/>
    <property type="evidence" value="ECO:0007669"/>
    <property type="project" value="TreeGrafter"/>
</dbReference>
<keyword evidence="3" id="KW-0067">ATP-binding</keyword>
<keyword evidence="1" id="KW-0436">Ligase</keyword>
<feature type="non-terminal residue" evidence="6">
    <location>
        <position position="1"/>
    </location>
</feature>
<gene>
    <name evidence="6" type="ORF">LCGC14_3023970</name>
</gene>
<accession>A0A0F8XHK3</accession>
<organism evidence="6">
    <name type="scientific">marine sediment metagenome</name>
    <dbReference type="NCBI Taxonomy" id="412755"/>
    <lineage>
        <taxon>unclassified sequences</taxon>
        <taxon>metagenomes</taxon>
        <taxon>ecological metagenomes</taxon>
    </lineage>
</organism>
<evidence type="ECO:0000256" key="1">
    <source>
        <dbReference type="ARBA" id="ARBA00022598"/>
    </source>
</evidence>
<dbReference type="Pfam" id="PF02934">
    <property type="entry name" value="GatB_N"/>
    <property type="match status" value="1"/>
</dbReference>
<dbReference type="GO" id="GO:0070681">
    <property type="term" value="P:glutaminyl-tRNAGln biosynthesis via transamidation"/>
    <property type="evidence" value="ECO:0007669"/>
    <property type="project" value="TreeGrafter"/>
</dbReference>
<dbReference type="InterPro" id="IPR014746">
    <property type="entry name" value="Gln_synth/guanido_kin_cat_dom"/>
</dbReference>
<dbReference type="GO" id="GO:0006412">
    <property type="term" value="P:translation"/>
    <property type="evidence" value="ECO:0007669"/>
    <property type="project" value="UniProtKB-KW"/>
</dbReference>
<reference evidence="6" key="1">
    <citation type="journal article" date="2015" name="Nature">
        <title>Complex archaea that bridge the gap between prokaryotes and eukaryotes.</title>
        <authorList>
            <person name="Spang A."/>
            <person name="Saw J.H."/>
            <person name="Jorgensen S.L."/>
            <person name="Zaremba-Niedzwiedzka K."/>
            <person name="Martijn J."/>
            <person name="Lind A.E."/>
            <person name="van Eijk R."/>
            <person name="Schleper C."/>
            <person name="Guy L."/>
            <person name="Ettema T.J."/>
        </authorList>
    </citation>
    <scope>NUCLEOTIDE SEQUENCE</scope>
</reference>
<dbReference type="InterPro" id="IPR017959">
    <property type="entry name" value="Asn/Gln-tRNA_amidoTrfase_suB/E"/>
</dbReference>
<sequence>TNLKTKLFCSCSNDYRGSEPNTHVCPICLGMPGTLPVVNKKVIDYATRLALALNCKINNQFWYFRKNYHYPDLHYQTLLTSLFP</sequence>
<proteinExistence type="predicted"/>
<dbReference type="AlphaFoldDB" id="A0A0F8XHK3"/>
<evidence type="ECO:0000256" key="2">
    <source>
        <dbReference type="ARBA" id="ARBA00022741"/>
    </source>
</evidence>
<dbReference type="PANTHER" id="PTHR11659:SF0">
    <property type="entry name" value="GLUTAMYL-TRNA(GLN) AMIDOTRANSFERASE SUBUNIT B, MITOCHONDRIAL"/>
    <property type="match status" value="1"/>
</dbReference>
<name>A0A0F8XHK3_9ZZZZ</name>
<dbReference type="GO" id="GO:0005524">
    <property type="term" value="F:ATP binding"/>
    <property type="evidence" value="ECO:0007669"/>
    <property type="project" value="UniProtKB-KW"/>
</dbReference>
<dbReference type="InterPro" id="IPR006075">
    <property type="entry name" value="Asn/Gln-tRNA_Trfase_suB/E_cat"/>
</dbReference>
<keyword evidence="2" id="KW-0547">Nucleotide-binding</keyword>
<protein>
    <recommendedName>
        <fullName evidence="5">Aspartyl/Glutamyl-tRNA(Gln) amidotransferase subunit B/E catalytic domain-containing protein</fullName>
    </recommendedName>
</protein>